<sequence length="198" mass="22022">MASLRVTIGAAAMLFVPGCRRETTKEAQGPNGQQMGEYKRSRNCRQNSRFGFERLQGPGWDDNDWRAEGLDENYRTLTGWQVKGLRPSSIVYLESRIQFATVTGPGPVKCAVIVGNRFYVLQKDYLTNKVTRPNAVKQLCTVTATRTTQHGCVYNGAWSSEHPRSGELSGGLPLLKQIQWGVITNATHNPPEVQLLPT</sequence>
<organism evidence="1 2">
    <name type="scientific">Colletotrichum sojae</name>
    <dbReference type="NCBI Taxonomy" id="2175907"/>
    <lineage>
        <taxon>Eukaryota</taxon>
        <taxon>Fungi</taxon>
        <taxon>Dikarya</taxon>
        <taxon>Ascomycota</taxon>
        <taxon>Pezizomycotina</taxon>
        <taxon>Sordariomycetes</taxon>
        <taxon>Hypocreomycetidae</taxon>
        <taxon>Glomerellales</taxon>
        <taxon>Glomerellaceae</taxon>
        <taxon>Colletotrichum</taxon>
        <taxon>Colletotrichum orchidearum species complex</taxon>
    </lineage>
</organism>
<dbReference type="AlphaFoldDB" id="A0A8H6N6Q2"/>
<accession>A0A8H6N6Q2</accession>
<gene>
    <name evidence="1" type="ORF">CSOJ01_00161</name>
</gene>
<evidence type="ECO:0000313" key="1">
    <source>
        <dbReference type="EMBL" id="KAF6821658.1"/>
    </source>
</evidence>
<comment type="caution">
    <text evidence="1">The sequence shown here is derived from an EMBL/GenBank/DDBJ whole genome shotgun (WGS) entry which is preliminary data.</text>
</comment>
<name>A0A8H6N6Q2_9PEZI</name>
<protein>
    <submittedName>
        <fullName evidence="1">Uncharacterized protein</fullName>
    </submittedName>
</protein>
<keyword evidence="2" id="KW-1185">Reference proteome</keyword>
<dbReference type="Proteomes" id="UP000652219">
    <property type="component" value="Unassembled WGS sequence"/>
</dbReference>
<dbReference type="EMBL" id="WIGN01000001">
    <property type="protein sequence ID" value="KAF6821658.1"/>
    <property type="molecule type" value="Genomic_DNA"/>
</dbReference>
<proteinExistence type="predicted"/>
<evidence type="ECO:0000313" key="2">
    <source>
        <dbReference type="Proteomes" id="UP000652219"/>
    </source>
</evidence>
<reference evidence="1 2" key="1">
    <citation type="journal article" date="2020" name="Phytopathology">
        <title>Genome Sequence Resources of Colletotrichum truncatum, C. plurivorum, C. musicola, and C. sojae: Four Species Pathogenic to Soybean (Glycine max).</title>
        <authorList>
            <person name="Rogerio F."/>
            <person name="Boufleur T.R."/>
            <person name="Ciampi-Guillardi M."/>
            <person name="Sukno S.A."/>
            <person name="Thon M.R."/>
            <person name="Massola Junior N.S."/>
            <person name="Baroncelli R."/>
        </authorList>
    </citation>
    <scope>NUCLEOTIDE SEQUENCE [LARGE SCALE GENOMIC DNA]</scope>
    <source>
        <strain evidence="1 2">LFN0009</strain>
    </source>
</reference>